<keyword evidence="4" id="KW-1185">Reference proteome</keyword>
<dbReference type="EMBL" id="JAME01000015">
    <property type="protein sequence ID" value="ETX28815.1"/>
    <property type="molecule type" value="Genomic_DNA"/>
</dbReference>
<comment type="caution">
    <text evidence="3">The sequence shown here is derived from an EMBL/GenBank/DDBJ whole genome shotgun (WGS) entry which is preliminary data.</text>
</comment>
<dbReference type="SUPFAM" id="SSF55811">
    <property type="entry name" value="Nudix"/>
    <property type="match status" value="1"/>
</dbReference>
<name>X7F7L9_9RHOB</name>
<dbReference type="Proteomes" id="UP000023430">
    <property type="component" value="Unassembled WGS sequence"/>
</dbReference>
<dbReference type="PRINTS" id="PR00502">
    <property type="entry name" value="NUDIXFAMILY"/>
</dbReference>
<reference evidence="3 4" key="1">
    <citation type="submission" date="2014-01" db="EMBL/GenBank/DDBJ databases">
        <title>Roseivivax isoporae LMG 25204 Genome Sequencing.</title>
        <authorList>
            <person name="Lai Q."/>
            <person name="Li G."/>
            <person name="Shao Z."/>
        </authorList>
    </citation>
    <scope>NUCLEOTIDE SEQUENCE [LARGE SCALE GENOMIC DNA]</scope>
    <source>
        <strain evidence="3 4">LMG 25204</strain>
    </source>
</reference>
<dbReference type="RefSeq" id="WP_084615349.1">
    <property type="nucleotide sequence ID" value="NZ_JAME01000015.1"/>
</dbReference>
<evidence type="ECO:0000256" key="1">
    <source>
        <dbReference type="ARBA" id="ARBA00022801"/>
    </source>
</evidence>
<accession>X7F7L9</accession>
<evidence type="ECO:0000259" key="2">
    <source>
        <dbReference type="PROSITE" id="PS51462"/>
    </source>
</evidence>
<keyword evidence="1 3" id="KW-0378">Hydrolase</keyword>
<dbReference type="InterPro" id="IPR000086">
    <property type="entry name" value="NUDIX_hydrolase_dom"/>
</dbReference>
<evidence type="ECO:0000313" key="3">
    <source>
        <dbReference type="EMBL" id="ETX28815.1"/>
    </source>
</evidence>
<sequence length="152" mass="16122">MPDIAAALAVVVLEGRVPLVRRRNRPDAGRWGFPGGKLEPGETAEEAAIRELREETALHARAGCRIGTLRVVTPGPSYVLTAILCRDATGTIRAGDDAEEAAWFPVADVIAGRLIASRDVDRLALRAAARLAGEAPWGRPGGATLRPAKRSL</sequence>
<dbReference type="CDD" id="cd04673">
    <property type="entry name" value="NUDIX_ADPRase"/>
    <property type="match status" value="1"/>
</dbReference>
<organism evidence="3 4">
    <name type="scientific">Roseivivax isoporae LMG 25204</name>
    <dbReference type="NCBI Taxonomy" id="1449351"/>
    <lineage>
        <taxon>Bacteria</taxon>
        <taxon>Pseudomonadati</taxon>
        <taxon>Pseudomonadota</taxon>
        <taxon>Alphaproteobacteria</taxon>
        <taxon>Rhodobacterales</taxon>
        <taxon>Roseobacteraceae</taxon>
        <taxon>Roseivivax</taxon>
    </lineage>
</organism>
<dbReference type="AlphaFoldDB" id="X7F7L9"/>
<dbReference type="Gene3D" id="3.90.79.10">
    <property type="entry name" value="Nucleoside Triphosphate Pyrophosphohydrolase"/>
    <property type="match status" value="1"/>
</dbReference>
<dbReference type="STRING" id="1449351.RISW2_04765"/>
<dbReference type="eggNOG" id="COG1051">
    <property type="taxonomic scope" value="Bacteria"/>
</dbReference>
<dbReference type="PANTHER" id="PTHR43736:SF1">
    <property type="entry name" value="DIHYDRONEOPTERIN TRIPHOSPHATE DIPHOSPHATASE"/>
    <property type="match status" value="1"/>
</dbReference>
<evidence type="ECO:0000313" key="4">
    <source>
        <dbReference type="Proteomes" id="UP000023430"/>
    </source>
</evidence>
<gene>
    <name evidence="3" type="ORF">RISW2_04765</name>
</gene>
<dbReference type="Pfam" id="PF00293">
    <property type="entry name" value="NUDIX"/>
    <property type="match status" value="1"/>
</dbReference>
<dbReference type="GO" id="GO:0016787">
    <property type="term" value="F:hydrolase activity"/>
    <property type="evidence" value="ECO:0007669"/>
    <property type="project" value="UniProtKB-KW"/>
</dbReference>
<dbReference type="PROSITE" id="PS51462">
    <property type="entry name" value="NUDIX"/>
    <property type="match status" value="1"/>
</dbReference>
<dbReference type="PANTHER" id="PTHR43736">
    <property type="entry name" value="ADP-RIBOSE PYROPHOSPHATASE"/>
    <property type="match status" value="1"/>
</dbReference>
<proteinExistence type="predicted"/>
<dbReference type="InterPro" id="IPR020476">
    <property type="entry name" value="Nudix_hydrolase"/>
</dbReference>
<protein>
    <submittedName>
        <fullName evidence="3">NUDIX hydrolase</fullName>
    </submittedName>
</protein>
<dbReference type="InterPro" id="IPR015797">
    <property type="entry name" value="NUDIX_hydrolase-like_dom_sf"/>
</dbReference>
<feature type="domain" description="Nudix hydrolase" evidence="2">
    <location>
        <begin position="2"/>
        <end position="127"/>
    </location>
</feature>
<dbReference type="OrthoDB" id="9761969at2"/>